<dbReference type="Proteomes" id="UP001162992">
    <property type="component" value="Chromosome 13"/>
</dbReference>
<organism evidence="1 2">
    <name type="scientific">Diphasiastrum complanatum</name>
    <name type="common">Issler's clubmoss</name>
    <name type="synonym">Lycopodium complanatum</name>
    <dbReference type="NCBI Taxonomy" id="34168"/>
    <lineage>
        <taxon>Eukaryota</taxon>
        <taxon>Viridiplantae</taxon>
        <taxon>Streptophyta</taxon>
        <taxon>Embryophyta</taxon>
        <taxon>Tracheophyta</taxon>
        <taxon>Lycopodiopsida</taxon>
        <taxon>Lycopodiales</taxon>
        <taxon>Lycopodiaceae</taxon>
        <taxon>Lycopodioideae</taxon>
        <taxon>Diphasiastrum</taxon>
    </lineage>
</organism>
<reference evidence="2" key="1">
    <citation type="journal article" date="2024" name="Proc. Natl. Acad. Sci. U.S.A.">
        <title>Extraordinary preservation of gene collinearity over three hundred million years revealed in homosporous lycophytes.</title>
        <authorList>
            <person name="Li C."/>
            <person name="Wickell D."/>
            <person name="Kuo L.Y."/>
            <person name="Chen X."/>
            <person name="Nie B."/>
            <person name="Liao X."/>
            <person name="Peng D."/>
            <person name="Ji J."/>
            <person name="Jenkins J."/>
            <person name="Williams M."/>
            <person name="Shu S."/>
            <person name="Plott C."/>
            <person name="Barry K."/>
            <person name="Rajasekar S."/>
            <person name="Grimwood J."/>
            <person name="Han X."/>
            <person name="Sun S."/>
            <person name="Hou Z."/>
            <person name="He W."/>
            <person name="Dai G."/>
            <person name="Sun C."/>
            <person name="Schmutz J."/>
            <person name="Leebens-Mack J.H."/>
            <person name="Li F.W."/>
            <person name="Wang L."/>
        </authorList>
    </citation>
    <scope>NUCLEOTIDE SEQUENCE [LARGE SCALE GENOMIC DNA]</scope>
    <source>
        <strain evidence="2">cv. PW_Plant_1</strain>
    </source>
</reference>
<evidence type="ECO:0000313" key="1">
    <source>
        <dbReference type="EMBL" id="KAJ7532556.1"/>
    </source>
</evidence>
<name>A0ACC2BS10_DIPCM</name>
<proteinExistence type="predicted"/>
<keyword evidence="2" id="KW-1185">Reference proteome</keyword>
<evidence type="ECO:0000313" key="2">
    <source>
        <dbReference type="Proteomes" id="UP001162992"/>
    </source>
</evidence>
<dbReference type="EMBL" id="CM055104">
    <property type="protein sequence ID" value="KAJ7532556.1"/>
    <property type="molecule type" value="Genomic_DNA"/>
</dbReference>
<accession>A0ACC2BS10</accession>
<comment type="caution">
    <text evidence="1">The sequence shown here is derived from an EMBL/GenBank/DDBJ whole genome shotgun (WGS) entry which is preliminary data.</text>
</comment>
<gene>
    <name evidence="1" type="ORF">O6H91_13G009200</name>
</gene>
<protein>
    <submittedName>
        <fullName evidence="1">Uncharacterized protein</fullName>
    </submittedName>
</protein>
<sequence length="249" mass="28359">MLVRQRPRLLQDYSENSPSFLNETVLLLVFKSVNWNPFLLCRCACVCKRLAELAKQLLWKEFCLSRAPKMVNDLLSVARNESLDGGWDSLGKLMFFCAGCHSTRHFQSKRISGHFVWKARFSRTSGRSFLVPQCRMDTLYVTDPCEHSDDEDDDVGLFRGVIKAFSISRTRKMLEDMGAQVEKNEVCSFCRAEVWSLTQAQMIPSSAQRRLACCEDSLEYFICRNGHLHGMCSLVPLSDSEGLSEDEGS</sequence>